<evidence type="ECO:0000256" key="1">
    <source>
        <dbReference type="ARBA" id="ARBA00010742"/>
    </source>
</evidence>
<dbReference type="Gene3D" id="3.40.190.10">
    <property type="entry name" value="Periplasmic binding protein-like II"/>
    <property type="match status" value="2"/>
</dbReference>
<sequence>MPHTPRTASPRKAKDLTMPRLRRITSRSAIPTTPVDGLSRRGLLALGGLAALTPALAACGADKTAAPENKPLADGVPQKLRFAVIGSGRTGIPAALRYKMNGVNLGKTLGGTTVSWPSGFTASLPVMEAFKAGSVDFSFATATAVAYAVGGDVPIVPLAAYPLPGTEVEILVPRGSAIRGAADLKGRRIADQKGTTGTYSLIKYLETAGLRLDDIDYVNLPAADAESAFANGKVDAWISWQPAIGLAKARHKARSLPGVKTYDYSFYVASESFVKDYPEAVAKTVRAVRDAQRGINRSPEKSVEFFDRIGGFGSTDVERDVYLDLTRRKLLSDSNADALAAVDGKAIGSTQDLADNFHALGVYPSKIDVAGFLRDTRFDSIRKTVAAELGK</sequence>
<accession>A0A2J7YQK9</accession>
<dbReference type="Proteomes" id="UP000236520">
    <property type="component" value="Unassembled WGS sequence"/>
</dbReference>
<dbReference type="PROSITE" id="PS51318">
    <property type="entry name" value="TAT"/>
    <property type="match status" value="1"/>
</dbReference>
<keyword evidence="3" id="KW-0732">Signal</keyword>
<evidence type="ECO:0000256" key="2">
    <source>
        <dbReference type="ARBA" id="ARBA00022448"/>
    </source>
</evidence>
<dbReference type="FunFam" id="3.40.190.10:FF:000050">
    <property type="entry name" value="Sulfonate ABC transporter substrate-binding protein"/>
    <property type="match status" value="1"/>
</dbReference>
<evidence type="ECO:0000313" key="8">
    <source>
        <dbReference type="Proteomes" id="UP000236520"/>
    </source>
</evidence>
<dbReference type="InterPro" id="IPR001638">
    <property type="entry name" value="Solute-binding_3/MltF_N"/>
</dbReference>
<comment type="function">
    <text evidence="4">Part of a binding-protein-dependent transport system for aliphatic sulfonates. Putative binding protein.</text>
</comment>
<dbReference type="CDD" id="cd01008">
    <property type="entry name" value="PBP2_NrtA_SsuA_CpmA_like"/>
    <property type="match status" value="1"/>
</dbReference>
<dbReference type="PANTHER" id="PTHR30024:SF42">
    <property type="entry name" value="ALIPHATIC SULFONATES-BINDING PROTEIN-RELATED"/>
    <property type="match status" value="1"/>
</dbReference>
<proteinExistence type="inferred from homology"/>
<feature type="domain" description="Solute-binding protein family 3/N-terminal" evidence="6">
    <location>
        <begin position="84"/>
        <end position="300"/>
    </location>
</feature>
<dbReference type="InterPro" id="IPR015168">
    <property type="entry name" value="SsuA/THI5"/>
</dbReference>
<evidence type="ECO:0000259" key="6">
    <source>
        <dbReference type="SMART" id="SM00062"/>
    </source>
</evidence>
<dbReference type="InterPro" id="IPR006311">
    <property type="entry name" value="TAT_signal"/>
</dbReference>
<evidence type="ECO:0000256" key="4">
    <source>
        <dbReference type="ARBA" id="ARBA00055538"/>
    </source>
</evidence>
<dbReference type="EMBL" id="LJIW01000002">
    <property type="protein sequence ID" value="PNG90294.1"/>
    <property type="molecule type" value="Genomic_DNA"/>
</dbReference>
<evidence type="ECO:0000256" key="3">
    <source>
        <dbReference type="ARBA" id="ARBA00022729"/>
    </source>
</evidence>
<keyword evidence="8" id="KW-1185">Reference proteome</keyword>
<comment type="similarity">
    <text evidence="1">Belongs to the bacterial solute-binding protein SsuA/TauA family.</text>
</comment>
<dbReference type="Pfam" id="PF09084">
    <property type="entry name" value="NMT1"/>
    <property type="match status" value="1"/>
</dbReference>
<dbReference type="PANTHER" id="PTHR30024">
    <property type="entry name" value="ALIPHATIC SULFONATES-BINDING PROTEIN-RELATED"/>
    <property type="match status" value="1"/>
</dbReference>
<protein>
    <recommendedName>
        <fullName evidence="5">Putative aliphatic sulfonates-binding protein</fullName>
    </recommendedName>
</protein>
<evidence type="ECO:0000313" key="7">
    <source>
        <dbReference type="EMBL" id="PNG90294.1"/>
    </source>
</evidence>
<organism evidence="7 8">
    <name type="scientific">Streptomyces malaysiensis</name>
    <dbReference type="NCBI Taxonomy" id="92644"/>
    <lineage>
        <taxon>Bacteria</taxon>
        <taxon>Bacillati</taxon>
        <taxon>Actinomycetota</taxon>
        <taxon>Actinomycetes</taxon>
        <taxon>Kitasatosporales</taxon>
        <taxon>Streptomycetaceae</taxon>
        <taxon>Streptomyces</taxon>
        <taxon>Streptomyces violaceusniger group</taxon>
    </lineage>
</organism>
<reference evidence="7 8" key="1">
    <citation type="submission" date="2015-09" db="EMBL/GenBank/DDBJ databases">
        <title>Genome sequence, genome mining and natural product profiling of a biocontrol bacterium Streptomyces malaysiensis F913.</title>
        <authorList>
            <person name="Xu Y."/>
            <person name="Wei J."/>
            <person name="Xie J."/>
            <person name="Li T."/>
            <person name="Zhou Z."/>
        </authorList>
    </citation>
    <scope>NUCLEOTIDE SEQUENCE [LARGE SCALE GENOMIC DNA]</scope>
    <source>
        <strain evidence="7 8">F913</strain>
    </source>
</reference>
<evidence type="ECO:0000256" key="5">
    <source>
        <dbReference type="ARBA" id="ARBA00070228"/>
    </source>
</evidence>
<dbReference type="SMART" id="SM00062">
    <property type="entry name" value="PBPb"/>
    <property type="match status" value="1"/>
</dbReference>
<comment type="caution">
    <text evidence="7">The sequence shown here is derived from an EMBL/GenBank/DDBJ whole genome shotgun (WGS) entry which is preliminary data.</text>
</comment>
<gene>
    <name evidence="7" type="ORF">SMF913_25759</name>
</gene>
<keyword evidence="2" id="KW-0813">Transport</keyword>
<name>A0A2J7YQK9_STRMQ</name>
<dbReference type="SUPFAM" id="SSF53850">
    <property type="entry name" value="Periplasmic binding protein-like II"/>
    <property type="match status" value="1"/>
</dbReference>
<dbReference type="AlphaFoldDB" id="A0A2J7YQK9"/>